<reference evidence="2 3" key="1">
    <citation type="submission" date="2024-03" db="EMBL/GenBank/DDBJ databases">
        <title>Sulfurimonas sp. HSL3-1.</title>
        <authorList>
            <person name="Wang S."/>
        </authorList>
    </citation>
    <scope>NUCLEOTIDE SEQUENCE [LARGE SCALE GENOMIC DNA]</scope>
    <source>
        <strain evidence="2 3">HSL3-1</strain>
    </source>
</reference>
<dbReference type="InterPro" id="IPR029150">
    <property type="entry name" value="dCache_3"/>
</dbReference>
<dbReference type="EMBL" id="CP147920">
    <property type="protein sequence ID" value="XAU15826.1"/>
    <property type="molecule type" value="Genomic_DNA"/>
</dbReference>
<protein>
    <submittedName>
        <fullName evidence="2">Cache domain-containing protein</fullName>
    </submittedName>
</protein>
<sequence>MKLFSRNNLLFAVPFFLIILLLIMTIEVFNREVAWQVIDEVSDQLSLSLRTELRNEKEDALRFALILSENDSLRHALKEDDDEAGFALLKRMIKSVQTNTSELVRAQIITADSRLFARSWDADNLFSGMPLDTYRRDLEEIMLHKKPRSSIEVGRRLGIKATVPMYEEGELIGFVEVLKFFDASTDFFHKFGIDLYALLDDSYYNTAVLMQNNPSVAWYLVGNRRYNNINLKVLQRLDMKQLRKERIMLRENKYIFFEPMRNGDGETIGAFVFVMPKQSIEHFARSGEDLSFLLAFSRNNLYDIVKKEQYDNKVYHSGYDKALLSLKDTVPEEDRELFMEEARDILSTYTKEELIALMLHYKLARKIEGEIR</sequence>
<accession>A0ABZ3HC29</accession>
<evidence type="ECO:0000313" key="3">
    <source>
        <dbReference type="Proteomes" id="UP001447842"/>
    </source>
</evidence>
<dbReference type="Proteomes" id="UP001447842">
    <property type="component" value="Chromosome"/>
</dbReference>
<keyword evidence="3" id="KW-1185">Reference proteome</keyword>
<dbReference type="Pfam" id="PF14827">
    <property type="entry name" value="dCache_3"/>
    <property type="match status" value="1"/>
</dbReference>
<feature type="domain" description="Double Cache" evidence="1">
    <location>
        <begin position="41"/>
        <end position="278"/>
    </location>
</feature>
<gene>
    <name evidence="2" type="ORF">WCY31_03775</name>
</gene>
<name>A0ABZ3HC29_9BACT</name>
<dbReference type="RefSeq" id="WP_345970936.1">
    <property type="nucleotide sequence ID" value="NZ_CP147920.1"/>
</dbReference>
<organism evidence="2 3">
    <name type="scientific">Sulfurimonas diazotrophicus</name>
    <dbReference type="NCBI Taxonomy" id="3131939"/>
    <lineage>
        <taxon>Bacteria</taxon>
        <taxon>Pseudomonadati</taxon>
        <taxon>Campylobacterota</taxon>
        <taxon>Epsilonproteobacteria</taxon>
        <taxon>Campylobacterales</taxon>
        <taxon>Sulfurimonadaceae</taxon>
        <taxon>Sulfurimonas</taxon>
    </lineage>
</organism>
<evidence type="ECO:0000313" key="2">
    <source>
        <dbReference type="EMBL" id="XAU15826.1"/>
    </source>
</evidence>
<proteinExistence type="predicted"/>
<evidence type="ECO:0000259" key="1">
    <source>
        <dbReference type="Pfam" id="PF14827"/>
    </source>
</evidence>